<protein>
    <submittedName>
        <fullName evidence="1">Uncharacterized protein</fullName>
    </submittedName>
</protein>
<evidence type="ECO:0000313" key="1">
    <source>
        <dbReference type="EMBL" id="BBX98261.1"/>
    </source>
</evidence>
<gene>
    <name evidence="1" type="ORF">MLAC_35550</name>
</gene>
<evidence type="ECO:0000313" key="2">
    <source>
        <dbReference type="Proteomes" id="UP000466396"/>
    </source>
</evidence>
<proteinExistence type="predicted"/>
<organism evidence="1 2">
    <name type="scientific">Mycobacterium lacus</name>
    <dbReference type="NCBI Taxonomy" id="169765"/>
    <lineage>
        <taxon>Bacteria</taxon>
        <taxon>Bacillati</taxon>
        <taxon>Actinomycetota</taxon>
        <taxon>Actinomycetes</taxon>
        <taxon>Mycobacteriales</taxon>
        <taxon>Mycobacteriaceae</taxon>
        <taxon>Mycobacterium</taxon>
    </lineage>
</organism>
<sequence>MATPRWQTERWEDRFDERARRCKGALRISEPDLATGVGSALAWIRNRVFQGFADSPAGQVVKLAKLRAPIRPGLVVSDEAIADCAVRPTEAEWAGFVDACARHRVTLMSQA</sequence>
<dbReference type="Proteomes" id="UP000466396">
    <property type="component" value="Chromosome"/>
</dbReference>
<dbReference type="RefSeq" id="WP_085157422.1">
    <property type="nucleotide sequence ID" value="NZ_AP022581.1"/>
</dbReference>
<dbReference type="AlphaFoldDB" id="A0A1X1YRG6"/>
<dbReference type="EMBL" id="AP022581">
    <property type="protein sequence ID" value="BBX98261.1"/>
    <property type="molecule type" value="Genomic_DNA"/>
</dbReference>
<name>A0A1X1YRG6_9MYCO</name>
<dbReference type="OrthoDB" id="2528990at2"/>
<dbReference type="STRING" id="169765.AWC15_14150"/>
<reference evidence="1 2" key="1">
    <citation type="journal article" date="2019" name="Emerg. Microbes Infect.">
        <title>Comprehensive subspecies identification of 175 nontuberculous mycobacteria species based on 7547 genomic profiles.</title>
        <authorList>
            <person name="Matsumoto Y."/>
            <person name="Kinjo T."/>
            <person name="Motooka D."/>
            <person name="Nabeya D."/>
            <person name="Jung N."/>
            <person name="Uechi K."/>
            <person name="Horii T."/>
            <person name="Iida T."/>
            <person name="Fujita J."/>
            <person name="Nakamura S."/>
        </authorList>
    </citation>
    <scope>NUCLEOTIDE SEQUENCE [LARGE SCALE GENOMIC DNA]</scope>
    <source>
        <strain evidence="1 2">JCM 15657</strain>
    </source>
</reference>
<accession>A0A1X1YRG6</accession>
<keyword evidence="2" id="KW-1185">Reference proteome</keyword>
<dbReference type="KEGG" id="mlj:MLAC_35550"/>